<feature type="domain" description="Tim44-like" evidence="9">
    <location>
        <begin position="40"/>
        <end position="183"/>
    </location>
</feature>
<keyword evidence="11" id="KW-1185">Reference proteome</keyword>
<comment type="caution">
    <text evidence="10">The sequence shown here is derived from an EMBL/GenBank/DDBJ whole genome shotgun (WGS) entry which is preliminary data.</text>
</comment>
<evidence type="ECO:0000256" key="2">
    <source>
        <dbReference type="ARBA" id="ARBA00022946"/>
    </source>
</evidence>
<evidence type="ECO:0000256" key="5">
    <source>
        <dbReference type="ARBA" id="ARBA00023274"/>
    </source>
</evidence>
<dbReference type="InterPro" id="IPR051975">
    <property type="entry name" value="mtLSU_mL45"/>
</dbReference>
<dbReference type="GO" id="GO:0005840">
    <property type="term" value="C:ribosome"/>
    <property type="evidence" value="ECO:0007669"/>
    <property type="project" value="UniProtKB-KW"/>
</dbReference>
<evidence type="ECO:0000256" key="4">
    <source>
        <dbReference type="ARBA" id="ARBA00023128"/>
    </source>
</evidence>
<name>A0ABD2QPX0_9PLAT</name>
<accession>A0ABD2QPX0</accession>
<sequence length="186" mass="21223">MERFAKLDPPSPIEFKKTLLKHGLLPPPTLIQAPINLSNSATVFDPFKPKEMDGKGTMLSYLSKEKALDLKKNSDGLLKYVTEMAYGKLLEGLELKTIEWKFLKSLEPANVVQVRAQEIGIKDVWYGQVTVRFHSQQTIAIYDRFGRLTYGNPNIPVDVLEYVVFEKHLTNEYGSWRIHSKIKPGT</sequence>
<keyword evidence="3 10" id="KW-0689">Ribosomal protein</keyword>
<evidence type="ECO:0000313" key="11">
    <source>
        <dbReference type="Proteomes" id="UP001626550"/>
    </source>
</evidence>
<dbReference type="AlphaFoldDB" id="A0ABD2QPX0"/>
<keyword evidence="4" id="KW-0496">Mitochondrion</keyword>
<dbReference type="EMBL" id="JBJKFK010000007">
    <property type="protein sequence ID" value="KAL3321187.1"/>
    <property type="molecule type" value="Genomic_DNA"/>
</dbReference>
<dbReference type="PANTHER" id="PTHR28554">
    <property type="entry name" value="39S RIBOSOMAL PROTEIN L45, MITOCHONDRIAL"/>
    <property type="match status" value="1"/>
</dbReference>
<dbReference type="SUPFAM" id="SSF54427">
    <property type="entry name" value="NTF2-like"/>
    <property type="match status" value="1"/>
</dbReference>
<protein>
    <recommendedName>
        <fullName evidence="7">Large ribosomal subunit protein mL45</fullName>
    </recommendedName>
    <alternativeName>
        <fullName evidence="8">39S ribosomal protein L45, mitochondrial</fullName>
    </alternativeName>
</protein>
<keyword evidence="5" id="KW-0687">Ribonucleoprotein</keyword>
<dbReference type="GO" id="GO:1990904">
    <property type="term" value="C:ribonucleoprotein complex"/>
    <property type="evidence" value="ECO:0007669"/>
    <property type="project" value="UniProtKB-KW"/>
</dbReference>
<dbReference type="GO" id="GO:0005739">
    <property type="term" value="C:mitochondrion"/>
    <property type="evidence" value="ECO:0007669"/>
    <property type="project" value="UniProtKB-SubCell"/>
</dbReference>
<dbReference type="Pfam" id="PF04280">
    <property type="entry name" value="Tim44"/>
    <property type="match status" value="1"/>
</dbReference>
<dbReference type="Gene3D" id="3.10.450.240">
    <property type="match status" value="1"/>
</dbReference>
<evidence type="ECO:0000256" key="6">
    <source>
        <dbReference type="ARBA" id="ARBA00038073"/>
    </source>
</evidence>
<dbReference type="SMART" id="SM00978">
    <property type="entry name" value="Tim44"/>
    <property type="match status" value="1"/>
</dbReference>
<dbReference type="InterPro" id="IPR032710">
    <property type="entry name" value="NTF2-like_dom_sf"/>
</dbReference>
<evidence type="ECO:0000256" key="7">
    <source>
        <dbReference type="ARBA" id="ARBA00039448"/>
    </source>
</evidence>
<dbReference type="InterPro" id="IPR007379">
    <property type="entry name" value="Tim44-like_dom"/>
</dbReference>
<keyword evidence="2" id="KW-0809">Transit peptide</keyword>
<comment type="similarity">
    <text evidence="6">Belongs to the mitochondrion-specific ribosomal protein mL45 family.</text>
</comment>
<evidence type="ECO:0000313" key="10">
    <source>
        <dbReference type="EMBL" id="KAL3321187.1"/>
    </source>
</evidence>
<evidence type="ECO:0000259" key="9">
    <source>
        <dbReference type="SMART" id="SM00978"/>
    </source>
</evidence>
<dbReference type="PANTHER" id="PTHR28554:SF1">
    <property type="entry name" value="LARGE RIBOSOMAL SUBUNIT PROTEIN ML45"/>
    <property type="match status" value="1"/>
</dbReference>
<dbReference type="Proteomes" id="UP001626550">
    <property type="component" value="Unassembled WGS sequence"/>
</dbReference>
<reference evidence="10 11" key="1">
    <citation type="submission" date="2024-11" db="EMBL/GenBank/DDBJ databases">
        <title>Adaptive evolution of stress response genes in parasites aligns with host niche diversity.</title>
        <authorList>
            <person name="Hahn C."/>
            <person name="Resl P."/>
        </authorList>
    </citation>
    <scope>NUCLEOTIDE SEQUENCE [LARGE SCALE GENOMIC DNA]</scope>
    <source>
        <strain evidence="10">EGGRZ-B1_66</strain>
        <tissue evidence="10">Body</tissue>
    </source>
</reference>
<comment type="subcellular location">
    <subcellularLocation>
        <location evidence="1">Mitochondrion</location>
    </subcellularLocation>
</comment>
<proteinExistence type="inferred from homology"/>
<gene>
    <name evidence="10" type="primary">MRPL45</name>
    <name evidence="10" type="ORF">Ciccas_000144</name>
</gene>
<evidence type="ECO:0000256" key="8">
    <source>
        <dbReference type="ARBA" id="ARBA00043031"/>
    </source>
</evidence>
<organism evidence="10 11">
    <name type="scientific">Cichlidogyrus casuarinus</name>
    <dbReference type="NCBI Taxonomy" id="1844966"/>
    <lineage>
        <taxon>Eukaryota</taxon>
        <taxon>Metazoa</taxon>
        <taxon>Spiralia</taxon>
        <taxon>Lophotrochozoa</taxon>
        <taxon>Platyhelminthes</taxon>
        <taxon>Monogenea</taxon>
        <taxon>Monopisthocotylea</taxon>
        <taxon>Dactylogyridea</taxon>
        <taxon>Ancyrocephalidae</taxon>
        <taxon>Cichlidogyrus</taxon>
    </lineage>
</organism>
<evidence type="ECO:0000256" key="3">
    <source>
        <dbReference type="ARBA" id="ARBA00022980"/>
    </source>
</evidence>
<evidence type="ECO:0000256" key="1">
    <source>
        <dbReference type="ARBA" id="ARBA00004173"/>
    </source>
</evidence>